<dbReference type="PROSITE" id="PS50222">
    <property type="entry name" value="EF_HAND_2"/>
    <property type="match status" value="2"/>
</dbReference>
<evidence type="ECO:0000256" key="2">
    <source>
        <dbReference type="SAM" id="Coils"/>
    </source>
</evidence>
<evidence type="ECO:0000313" key="5">
    <source>
        <dbReference type="EMBL" id="KOO31550.1"/>
    </source>
</evidence>
<dbReference type="GO" id="GO:0005509">
    <property type="term" value="F:calcium ion binding"/>
    <property type="evidence" value="ECO:0007669"/>
    <property type="project" value="InterPro"/>
</dbReference>
<comment type="caution">
    <text evidence="5">The sequence shown here is derived from an EMBL/GenBank/DDBJ whole genome shotgun (WGS) entry which is preliminary data.</text>
</comment>
<name>A0A0M0JYB8_9EUKA</name>
<feature type="region of interest" description="Disordered" evidence="3">
    <location>
        <begin position="670"/>
        <end position="691"/>
    </location>
</feature>
<dbReference type="PROSITE" id="PS00018">
    <property type="entry name" value="EF_HAND_1"/>
    <property type="match status" value="2"/>
</dbReference>
<dbReference type="OrthoDB" id="26525at2759"/>
<dbReference type="PANTHER" id="PTHR23064">
    <property type="entry name" value="TROPONIN"/>
    <property type="match status" value="1"/>
</dbReference>
<gene>
    <name evidence="5" type="ORF">Ctob_010833</name>
</gene>
<dbReference type="Proteomes" id="UP000037460">
    <property type="component" value="Unassembled WGS sequence"/>
</dbReference>
<dbReference type="InterPro" id="IPR002048">
    <property type="entry name" value="EF_hand_dom"/>
</dbReference>
<sequence>MRAGKELSAAEAGDLEPTVPVRIAERAQLADGTARVRVVAEGGGRLLGWVTLVGKDGQNNLVPNAGAAADDHFMSQLKGLLKPNLARLRSVFLQWDSNGDGKVSRVEFNKAMKALQLEAPGPTVDLLFDRIDGNSSGFIEFKELETALQTVVAAPPRSPGSPRMARSPSLTSATPATLFEPTPSAPEEYAGEMRRVICMHAETQTEIGGDVLTTARVHMAAVVAAANEAVATSAAGAERDVSDARLAARRMSDACAAAEEQLELLVAQAHVDVQRAERQAQEQSIAAAVRAQAEVAIARVELHEKLAKAQAAAEATRKVLEQAVSEANARALQAERVAGESRDALHLAEVAKAEAEARATAAEAAARAEANARLLALATRSAEGAAWQQGLSKAIETVRTAAAEREGAEAAAAAEAKATAAEARAVAAEANAKEAFEALRAASAQQAQDMLSVLDRADEAAAEAAHCRQAMLRAEAEAAAARRDAQADHARCTTATLEAQAARAETTAAQWDAAEARKAQHQAELKAASTEQELTEALWAQERESRHAAEAERARADAVALLTQVREAERELRDELRRVREDNGQLEWKSQLTLGVHVAAAEKAKAEAARAAEELVTWRAAHQKAVLDAQEAANVVRDAISAEAAARRMADAASATAQQTQRKLDEAVAEAERKVHAAGEELSRRTRELTERETVAAAEAAVARADAAEAQARQRAAEAEARLAAEEAHRATSWAQKQAADAAAAEALYVERANGWADQLTAESARVQQREAAARQELDEARRRSVQAEAQARQEVDEARRREAMMGEELLRAREAVQQAALQADLAWGLQ</sequence>
<evidence type="ECO:0000259" key="4">
    <source>
        <dbReference type="PROSITE" id="PS50222"/>
    </source>
</evidence>
<dbReference type="InterPro" id="IPR018247">
    <property type="entry name" value="EF_Hand_1_Ca_BS"/>
</dbReference>
<dbReference type="CDD" id="cd00051">
    <property type="entry name" value="EFh"/>
    <property type="match status" value="1"/>
</dbReference>
<evidence type="ECO:0000313" key="6">
    <source>
        <dbReference type="Proteomes" id="UP000037460"/>
    </source>
</evidence>
<keyword evidence="6" id="KW-1185">Reference proteome</keyword>
<evidence type="ECO:0000256" key="3">
    <source>
        <dbReference type="SAM" id="MobiDB-lite"/>
    </source>
</evidence>
<organism evidence="5 6">
    <name type="scientific">Chrysochromulina tobinii</name>
    <dbReference type="NCBI Taxonomy" id="1460289"/>
    <lineage>
        <taxon>Eukaryota</taxon>
        <taxon>Haptista</taxon>
        <taxon>Haptophyta</taxon>
        <taxon>Prymnesiophyceae</taxon>
        <taxon>Prymnesiales</taxon>
        <taxon>Chrysochromulinaceae</taxon>
        <taxon>Chrysochromulina</taxon>
    </lineage>
</organism>
<dbReference type="InterPro" id="IPR052591">
    <property type="entry name" value="CML21-like"/>
</dbReference>
<feature type="coiled-coil region" evidence="2">
    <location>
        <begin position="248"/>
        <end position="279"/>
    </location>
</feature>
<dbReference type="SMART" id="SM00054">
    <property type="entry name" value="EFh"/>
    <property type="match status" value="2"/>
</dbReference>
<evidence type="ECO:0000256" key="1">
    <source>
        <dbReference type="ARBA" id="ARBA00022837"/>
    </source>
</evidence>
<protein>
    <recommendedName>
        <fullName evidence="4">EF-hand domain-containing protein</fullName>
    </recommendedName>
</protein>
<feature type="coiled-coil region" evidence="2">
    <location>
        <begin position="306"/>
        <end position="365"/>
    </location>
</feature>
<feature type="domain" description="EF-hand" evidence="4">
    <location>
        <begin position="83"/>
        <end position="118"/>
    </location>
</feature>
<feature type="domain" description="EF-hand" evidence="4">
    <location>
        <begin position="119"/>
        <end position="154"/>
    </location>
</feature>
<reference evidence="6" key="1">
    <citation type="journal article" date="2015" name="PLoS Genet.">
        <title>Genome Sequence and Transcriptome Analyses of Chrysochromulina tobin: Metabolic Tools for Enhanced Algal Fitness in the Prominent Order Prymnesiales (Haptophyceae).</title>
        <authorList>
            <person name="Hovde B.T."/>
            <person name="Deodato C.R."/>
            <person name="Hunsperger H.M."/>
            <person name="Ryken S.A."/>
            <person name="Yost W."/>
            <person name="Jha R.K."/>
            <person name="Patterson J."/>
            <person name="Monnat R.J. Jr."/>
            <person name="Barlow S.B."/>
            <person name="Starkenburg S.R."/>
            <person name="Cattolico R.A."/>
        </authorList>
    </citation>
    <scope>NUCLEOTIDE SEQUENCE</scope>
    <source>
        <strain evidence="6">CCMP291</strain>
    </source>
</reference>
<dbReference type="EMBL" id="JWZX01001990">
    <property type="protein sequence ID" value="KOO31550.1"/>
    <property type="molecule type" value="Genomic_DNA"/>
</dbReference>
<dbReference type="Gene3D" id="1.10.238.10">
    <property type="entry name" value="EF-hand"/>
    <property type="match status" value="1"/>
</dbReference>
<feature type="region of interest" description="Disordered" evidence="3">
    <location>
        <begin position="153"/>
        <end position="183"/>
    </location>
</feature>
<accession>A0A0M0JYB8</accession>
<dbReference type="SUPFAM" id="SSF47473">
    <property type="entry name" value="EF-hand"/>
    <property type="match status" value="1"/>
</dbReference>
<keyword evidence="2" id="KW-0175">Coiled coil</keyword>
<keyword evidence="1" id="KW-0106">Calcium</keyword>
<dbReference type="Pfam" id="PF13202">
    <property type="entry name" value="EF-hand_5"/>
    <property type="match status" value="2"/>
</dbReference>
<dbReference type="InterPro" id="IPR011992">
    <property type="entry name" value="EF-hand-dom_pair"/>
</dbReference>
<feature type="region of interest" description="Disordered" evidence="3">
    <location>
        <begin position="776"/>
        <end position="799"/>
    </location>
</feature>
<feature type="coiled-coil region" evidence="2">
    <location>
        <begin position="511"/>
        <end position="621"/>
    </location>
</feature>
<dbReference type="AlphaFoldDB" id="A0A0M0JYB8"/>
<proteinExistence type="predicted"/>